<dbReference type="AlphaFoldDB" id="A0A0C9YYV6"/>
<dbReference type="Proteomes" id="UP000054018">
    <property type="component" value="Unassembled WGS sequence"/>
</dbReference>
<proteinExistence type="predicted"/>
<reference evidence="3" key="2">
    <citation type="submission" date="2015-01" db="EMBL/GenBank/DDBJ databases">
        <title>Evolutionary Origins and Diversification of the Mycorrhizal Mutualists.</title>
        <authorList>
            <consortium name="DOE Joint Genome Institute"/>
            <consortium name="Mycorrhizal Genomics Consortium"/>
            <person name="Kohler A."/>
            <person name="Kuo A."/>
            <person name="Nagy L.G."/>
            <person name="Floudas D."/>
            <person name="Copeland A."/>
            <person name="Barry K.W."/>
            <person name="Cichocki N."/>
            <person name="Veneault-Fourrey C."/>
            <person name="LaButti K."/>
            <person name="Lindquist E.A."/>
            <person name="Lipzen A."/>
            <person name="Lundell T."/>
            <person name="Morin E."/>
            <person name="Murat C."/>
            <person name="Riley R."/>
            <person name="Ohm R."/>
            <person name="Sun H."/>
            <person name="Tunlid A."/>
            <person name="Henrissat B."/>
            <person name="Grigoriev I.V."/>
            <person name="Hibbett D.S."/>
            <person name="Martin F."/>
        </authorList>
    </citation>
    <scope>NUCLEOTIDE SEQUENCE [LARGE SCALE GENOMIC DNA]</scope>
    <source>
        <strain evidence="3">441</strain>
    </source>
</reference>
<sequence>MNPGLMTSKDVSSRSKEKQAVRPPNALSDSQTGSESPGFYFGAPADVPGVKKKTLNTMLNVPVLIPMRDLLALKPIQRVMQEYTLVKRVLTDGSAAGALAAVETEGKGEEEERAKEVAKDIQVACIKCKREEPEIQRLSMMPLTYVAVEVAEQVRLKGILDSRSQIITL</sequence>
<dbReference type="HOGENOM" id="CLU_1579146_0_0_1"/>
<evidence type="ECO:0000313" key="2">
    <source>
        <dbReference type="EMBL" id="KIK19129.1"/>
    </source>
</evidence>
<gene>
    <name evidence="2" type="ORF">PISMIDRAFT_13889</name>
</gene>
<evidence type="ECO:0000256" key="1">
    <source>
        <dbReference type="SAM" id="MobiDB-lite"/>
    </source>
</evidence>
<feature type="compositionally biased region" description="Basic and acidic residues" evidence="1">
    <location>
        <begin position="11"/>
        <end position="20"/>
    </location>
</feature>
<evidence type="ECO:0000313" key="3">
    <source>
        <dbReference type="Proteomes" id="UP000054018"/>
    </source>
</evidence>
<feature type="region of interest" description="Disordered" evidence="1">
    <location>
        <begin position="1"/>
        <end position="39"/>
    </location>
</feature>
<name>A0A0C9YYV6_9AGAM</name>
<reference evidence="2 3" key="1">
    <citation type="submission" date="2014-04" db="EMBL/GenBank/DDBJ databases">
        <authorList>
            <consortium name="DOE Joint Genome Institute"/>
            <person name="Kuo A."/>
            <person name="Kohler A."/>
            <person name="Costa M.D."/>
            <person name="Nagy L.G."/>
            <person name="Floudas D."/>
            <person name="Copeland A."/>
            <person name="Barry K.W."/>
            <person name="Cichocki N."/>
            <person name="Veneault-Fourrey C."/>
            <person name="LaButti K."/>
            <person name="Lindquist E.A."/>
            <person name="Lipzen A."/>
            <person name="Lundell T."/>
            <person name="Morin E."/>
            <person name="Murat C."/>
            <person name="Sun H."/>
            <person name="Tunlid A."/>
            <person name="Henrissat B."/>
            <person name="Grigoriev I.V."/>
            <person name="Hibbett D.S."/>
            <person name="Martin F."/>
            <person name="Nordberg H.P."/>
            <person name="Cantor M.N."/>
            <person name="Hua S.X."/>
        </authorList>
    </citation>
    <scope>NUCLEOTIDE SEQUENCE [LARGE SCALE GENOMIC DNA]</scope>
    <source>
        <strain evidence="2 3">441</strain>
    </source>
</reference>
<protein>
    <submittedName>
        <fullName evidence="2">Uncharacterized protein</fullName>
    </submittedName>
</protein>
<dbReference type="EMBL" id="KN833790">
    <property type="protein sequence ID" value="KIK19129.1"/>
    <property type="molecule type" value="Genomic_DNA"/>
</dbReference>
<keyword evidence="3" id="KW-1185">Reference proteome</keyword>
<organism evidence="2 3">
    <name type="scientific">Pisolithus microcarpus 441</name>
    <dbReference type="NCBI Taxonomy" id="765257"/>
    <lineage>
        <taxon>Eukaryota</taxon>
        <taxon>Fungi</taxon>
        <taxon>Dikarya</taxon>
        <taxon>Basidiomycota</taxon>
        <taxon>Agaricomycotina</taxon>
        <taxon>Agaricomycetes</taxon>
        <taxon>Agaricomycetidae</taxon>
        <taxon>Boletales</taxon>
        <taxon>Sclerodermatineae</taxon>
        <taxon>Pisolithaceae</taxon>
        <taxon>Pisolithus</taxon>
    </lineage>
</organism>
<accession>A0A0C9YYV6</accession>